<sequence length="1135" mass="131949">MQYTFGQMNDTDEFMQAHHIHHFPQNPTQQMETYILPAQQLQNNELDLHIATPGPCTPMRYQHKPNTFHNGVCKPQHQRRDLSRQESPSVSSIQAFEDVYRSKNTENVTHKNVFCNENPNNSIQKQHKEINSQNHQRNPYSYQNVKKDETSDFGYKLNHSDMNHLVGTSNPKLVDDLAFLNSFNYGTLDNKVSYDYTNTKEKNMLDTATANMGMNPPTADFHLYQVHSFERAPTNEDVYYVNPFSIEQQNEPTPRSVPEARDSISQVNNEQVDYGIMHHLNAIYDPEQYRGRNYDLRIAETLIDRCPPLQIYEQKAAASTKLFESGNTEADIESLKTFVGNNGIDTDIKYIISRLNTTQLQKFSETKYFSALGSLNPAELTLQKVMNGVGCRDLQADKEELFEAWNSAKSSHTTYYCSCKRFIWQKPTPETCPFDEKHFNSSEHQNLTHCATKIPSPIIHTKVPFSIELFNNHILSILLNKKLRTYLKKTIRPSKTMKEKCSYMSLLQDGKIYRDTIEAHLNKIDFAFTLTMITPKIKGSGPNSRELSAVYFVFNELPIYLRYKPEFMFLACACDANDDEEWNKKLLTPLFAYLNYLKENTIRVSLNRHEYHVKIAMSMALTNGLSENSCLLDIAPLSPAYPCLYCTAPYCILSDKSGTEYRSVYSSKRYPEYNVNNYISDDKALVSLNAKTREWPLRKNFFLDPLKYFNYNRCLLVDAEKWILEGLFQSIAGLIKHLFRFGSSDILYDLFKQNLVQTHQSLVQNNVLENPNALLQLIDPESEKISFDSISDLKILQALFPHLFCIYFSDMFETPKKLRYALPTKLKILSLLIELNAYIGALFSSEIVRDKIPHLREGLRDLLREIEHLSRFDLFKNLNSILSLPLHYMFHLYEKWEDVGDYTAISTCYMGQAIKNFQELSNNNCVDQIILQDRIKCLNIYNCMKIYKHTVPEYPAYQFIDSKEIAIRDLHARSKIKHEEFAKRFLFDALDSITFDQCTTVDEIQSFELNSVIIKPEAKSTTSNLVRIKGTKRSAGWRLVHIYGMKRVKYIDSFTRERMEKVFIEYKETRSIKKYQKTSESRPTFLLEEILMLKSSGKDLRCVWLDDIHMVALKVITDSHLVYDPNTLIKRVFDT</sequence>
<evidence type="ECO:0000256" key="1">
    <source>
        <dbReference type="SAM" id="MobiDB-lite"/>
    </source>
</evidence>
<gene>
    <name evidence="2" type="ORF">PMKS-004066</name>
</gene>
<evidence type="ECO:0000313" key="3">
    <source>
        <dbReference type="Proteomes" id="UP000186136"/>
    </source>
</evidence>
<accession>A0A1Q2YLX7</accession>
<keyword evidence="3" id="KW-1185">Reference proteome</keyword>
<comment type="caution">
    <text evidence="2">The sequence shown here is derived from an EMBL/GenBank/DDBJ whole genome shotgun (WGS) entry which is preliminary data.</text>
</comment>
<proteinExistence type="predicted"/>
<name>A0A1Q2YLX7_9ASCO</name>
<dbReference type="EMBL" id="BDGI01000187">
    <property type="protein sequence ID" value="GAV30552.1"/>
    <property type="molecule type" value="Genomic_DNA"/>
</dbReference>
<dbReference type="Proteomes" id="UP000186136">
    <property type="component" value="Unassembled WGS sequence"/>
</dbReference>
<feature type="region of interest" description="Disordered" evidence="1">
    <location>
        <begin position="71"/>
        <end position="90"/>
    </location>
</feature>
<evidence type="ECO:0000313" key="2">
    <source>
        <dbReference type="EMBL" id="GAV30552.1"/>
    </source>
</evidence>
<dbReference type="OrthoDB" id="3997844at2759"/>
<reference evidence="2 3" key="1">
    <citation type="submission" date="2016-08" db="EMBL/GenBank/DDBJ databases">
        <title>Whole genome shotgun sequence of Pichia membranifaciens KS47-1.</title>
        <authorList>
            <person name="Konishi M."/>
            <person name="Ishida M."/>
            <person name="Arakawa T."/>
            <person name="Kato Y."/>
            <person name="Horiuchi J."/>
        </authorList>
    </citation>
    <scope>NUCLEOTIDE SEQUENCE [LARGE SCALE GENOMIC DNA]</scope>
    <source>
        <strain evidence="2 3">KS47-1</strain>
    </source>
</reference>
<organism evidence="2 3">
    <name type="scientific">Pichia membranifaciens</name>
    <dbReference type="NCBI Taxonomy" id="4926"/>
    <lineage>
        <taxon>Eukaryota</taxon>
        <taxon>Fungi</taxon>
        <taxon>Dikarya</taxon>
        <taxon>Ascomycota</taxon>
        <taxon>Saccharomycotina</taxon>
        <taxon>Pichiomycetes</taxon>
        <taxon>Pichiales</taxon>
        <taxon>Pichiaceae</taxon>
        <taxon>Pichia</taxon>
    </lineage>
</organism>
<protein>
    <submittedName>
        <fullName evidence="2">Uncharacterized protein</fullName>
    </submittedName>
</protein>
<dbReference type="AlphaFoldDB" id="A0A1Q2YLX7"/>